<keyword evidence="3" id="KW-1185">Reference proteome</keyword>
<dbReference type="STRING" id="5288.A0A5C5FRF8"/>
<dbReference type="InterPro" id="IPR001138">
    <property type="entry name" value="Zn2Cys6_DnaBD"/>
</dbReference>
<feature type="region of interest" description="Disordered" evidence="1">
    <location>
        <begin position="352"/>
        <end position="372"/>
    </location>
</feature>
<evidence type="ECO:0000256" key="1">
    <source>
        <dbReference type="SAM" id="MobiDB-lite"/>
    </source>
</evidence>
<dbReference type="OrthoDB" id="4496276at2759"/>
<protein>
    <recommendedName>
        <fullName evidence="4">Zn(2)-C6 fungal-type domain-containing protein</fullName>
    </recommendedName>
</protein>
<dbReference type="GO" id="GO:0000981">
    <property type="term" value="F:DNA-binding transcription factor activity, RNA polymerase II-specific"/>
    <property type="evidence" value="ECO:0007669"/>
    <property type="project" value="InterPro"/>
</dbReference>
<comment type="caution">
    <text evidence="2">The sequence shown here is derived from an EMBL/GenBank/DDBJ whole genome shotgun (WGS) entry which is preliminary data.</text>
</comment>
<organism evidence="2 3">
    <name type="scientific">Rhodotorula diobovata</name>
    <dbReference type="NCBI Taxonomy" id="5288"/>
    <lineage>
        <taxon>Eukaryota</taxon>
        <taxon>Fungi</taxon>
        <taxon>Dikarya</taxon>
        <taxon>Basidiomycota</taxon>
        <taxon>Pucciniomycotina</taxon>
        <taxon>Microbotryomycetes</taxon>
        <taxon>Sporidiobolales</taxon>
        <taxon>Sporidiobolaceae</taxon>
        <taxon>Rhodotorula</taxon>
    </lineage>
</organism>
<accession>A0A5C5FRF8</accession>
<dbReference type="CDD" id="cd00067">
    <property type="entry name" value="GAL4"/>
    <property type="match status" value="1"/>
</dbReference>
<feature type="region of interest" description="Disordered" evidence="1">
    <location>
        <begin position="122"/>
        <end position="169"/>
    </location>
</feature>
<feature type="compositionally biased region" description="Polar residues" evidence="1">
    <location>
        <begin position="1"/>
        <end position="11"/>
    </location>
</feature>
<reference evidence="2 3" key="1">
    <citation type="submission" date="2019-03" db="EMBL/GenBank/DDBJ databases">
        <title>Rhodosporidium diobovatum UCD-FST 08-225 genome sequencing, assembly, and annotation.</title>
        <authorList>
            <person name="Fakankun I.U."/>
            <person name="Fristensky B."/>
            <person name="Levin D.B."/>
        </authorList>
    </citation>
    <scope>NUCLEOTIDE SEQUENCE [LARGE SCALE GENOMIC DNA]</scope>
    <source>
        <strain evidence="2 3">UCD-FST 08-225</strain>
    </source>
</reference>
<proteinExistence type="predicted"/>
<evidence type="ECO:0000313" key="2">
    <source>
        <dbReference type="EMBL" id="TNY19403.1"/>
    </source>
</evidence>
<dbReference type="GO" id="GO:0008270">
    <property type="term" value="F:zinc ion binding"/>
    <property type="evidence" value="ECO:0007669"/>
    <property type="project" value="InterPro"/>
</dbReference>
<gene>
    <name evidence="2" type="ORF">DMC30DRAFT_417946</name>
</gene>
<feature type="compositionally biased region" description="Low complexity" evidence="1">
    <location>
        <begin position="360"/>
        <end position="372"/>
    </location>
</feature>
<feature type="region of interest" description="Disordered" evidence="1">
    <location>
        <begin position="1"/>
        <end position="24"/>
    </location>
</feature>
<sequence>MGDSATTSTTLVDADDPSAWHREGPVRLLQGGQWKRKNGPTACELKRRVRCSGFETGAPCESCIRRGAHCVIGDDTYPPDASSTTVFIPILPPPPVPCPSPSSSPSKPFALDFHALSEALKAPTPRPGPLVWKSPDDSLTSGPAAARGLRKKRSKVNYSEEPQPEAASAQIAVDTPVPQRRARVHLEQRVTVTDEPRICHEPDEEPPTTRPRKRARRQGAPPPLQVKLRRHLPEQVFPSRGAVGLVVFHSGSSKLVALEALKDEPRVALHANVPERRPFAQQFPVSAARDEPFPPRASPTSLTAHASLDLDGTLMAASTRRDSLVSSFSLVSELSALFDGGDGRGRRWSVATSASSVEVGSQSTSGASGSGV</sequence>
<dbReference type="Proteomes" id="UP000311382">
    <property type="component" value="Unassembled WGS sequence"/>
</dbReference>
<dbReference type="EMBL" id="SOZI01000097">
    <property type="protein sequence ID" value="TNY19403.1"/>
    <property type="molecule type" value="Genomic_DNA"/>
</dbReference>
<dbReference type="AlphaFoldDB" id="A0A5C5FRF8"/>
<evidence type="ECO:0008006" key="4">
    <source>
        <dbReference type="Google" id="ProtNLM"/>
    </source>
</evidence>
<evidence type="ECO:0000313" key="3">
    <source>
        <dbReference type="Proteomes" id="UP000311382"/>
    </source>
</evidence>
<name>A0A5C5FRF8_9BASI</name>
<feature type="region of interest" description="Disordered" evidence="1">
    <location>
        <begin position="193"/>
        <end position="224"/>
    </location>
</feature>